<keyword evidence="3 7" id="KW-0812">Transmembrane</keyword>
<feature type="region of interest" description="Disordered" evidence="6">
    <location>
        <begin position="479"/>
        <end position="503"/>
    </location>
</feature>
<comment type="caution">
    <text evidence="13">The sequence shown here is derived from an EMBL/GenBank/DDBJ whole genome shotgun (WGS) entry which is preliminary data.</text>
</comment>
<dbReference type="InterPro" id="IPR055421">
    <property type="entry name" value="TMEM132_3rd"/>
</dbReference>
<dbReference type="PANTHER" id="PTHR13388">
    <property type="entry name" value="DETONATOR, ISOFORM E"/>
    <property type="match status" value="1"/>
</dbReference>
<feature type="domain" description="Transmembrane protein TMEM132 second Ig-like" evidence="10">
    <location>
        <begin position="419"/>
        <end position="481"/>
    </location>
</feature>
<accession>A0AAN8R1G6</accession>
<dbReference type="EMBL" id="JAGTTL010000003">
    <property type="protein sequence ID" value="KAK6324905.1"/>
    <property type="molecule type" value="Genomic_DNA"/>
</dbReference>
<dbReference type="Pfam" id="PF16070">
    <property type="entry name" value="Ig_TMEM132_4th"/>
    <property type="match status" value="1"/>
</dbReference>
<keyword evidence="4 7" id="KW-1133">Transmembrane helix</keyword>
<dbReference type="GO" id="GO:0016020">
    <property type="term" value="C:membrane"/>
    <property type="evidence" value="ECO:0007669"/>
    <property type="project" value="UniProtKB-SubCell"/>
</dbReference>
<keyword evidence="14" id="KW-1185">Reference proteome</keyword>
<feature type="domain" description="Transmembrane protein TMEM132 sixth" evidence="12">
    <location>
        <begin position="969"/>
        <end position="1073"/>
    </location>
</feature>
<evidence type="ECO:0000256" key="4">
    <source>
        <dbReference type="ARBA" id="ARBA00022989"/>
    </source>
</evidence>
<dbReference type="Proteomes" id="UP001356427">
    <property type="component" value="Unassembled WGS sequence"/>
</dbReference>
<feature type="domain" description="Transmembrane protein TMEM132 fifth" evidence="11">
    <location>
        <begin position="850"/>
        <end position="965"/>
    </location>
</feature>
<dbReference type="InterPro" id="IPR026307">
    <property type="entry name" value="TMEM132"/>
</dbReference>
<feature type="region of interest" description="Disordered" evidence="6">
    <location>
        <begin position="1244"/>
        <end position="1299"/>
    </location>
</feature>
<dbReference type="Pfam" id="PF23487">
    <property type="entry name" value="Ig_TMEM132_6th"/>
    <property type="match status" value="1"/>
</dbReference>
<feature type="domain" description="Transmembrane protein TMEM132 cohesin-like" evidence="9">
    <location>
        <begin position="598"/>
        <end position="728"/>
    </location>
</feature>
<evidence type="ECO:0000256" key="2">
    <source>
        <dbReference type="ARBA" id="ARBA00006166"/>
    </source>
</evidence>
<sequence>MLKMKRWMDRKREGGEKGEFTLLHRFLSLQSLCRFGMHCLSSLLLSPVILNLFISRMDKRLVLTILALCVMNVVSETSTFQHPTPSNSTPANSSTPAPTTSCVCKIPTACASPTQPESPPPALGVFEVKWKKSCQGDIRLSLFSPRSLPLCFNSRAHHNLILGVLCERKGCEGSPMWTEIPASSMGYQLSGDGRVTKNSCTTLRIQCEVVPDQLVGYKVVTGLLCVLVLVVLMVRFGQPSLKALRKRLSDKRQSRWVGPTQSQSVSYHRGKAGLQLNDNTDKRHSYPGLERLTVNNSREPSSNRNSDYDSYNYTRPMPSLPSLSPSRPKSRSPPPWHALPLSQADLGPLFSNSSPFAFSQSLLLVPPAGAASKAGVRASFGPYSVTQLVSGSILPLSPPLSASLLSKHVEREKDEGGKERYRVRVLFHVRGGTSRGSCITLHAFKETEEQKASCITQPPLGLCVVTLTLPKNWFEADQTSQPYLGPNQPARHTHRHRTRNRGRRHEGVVVVGAGGIPFPGALRYSPAHARDRIQLYYSLFGTASNLKLAPPRCVEDKLPQSQRQLFYTGAVTLRLYNKGKDSNRTKEEIGCSNGQEEEELRLDSNVLIRYRRGPVRTGQPIGVSVNLRANFSAEFVVIRLKVKKGLLSLVAQRSLNSDLWVVTLERTQGSKHDVISIICHKLAGHTDSNSPAALQQVACLSVDGLRRSFGVAMTVSASWWVEYSGRKNPPPPHGGVVSSFCFTDRDIVGISPITESGTIINTAILTSEPVSLPVIVLAVGHDGKVSDVTAAVKCQSSNDDIIKVSSDCSTLFVDGSESGVGSTCVGVEFLLGTLSGSLCLSVWAPVVPLRVSLSDNELSAIEGWNHYTENGCSPVYQRSTVQVLTQFSAQGGQGQLTYLLGSSDWFVDATEMVRNWLRVENPRVAVLDKSNLIGLHPGKTSVHVISSQWDGVLGSCDVIVTSEPVTPGDLSVQVVGGLGMSINASPAHPAVVTATVTAYNVLYNHGQEASISVWLQFSDDSATLLSAFSRGTFGLRLSSLAETVVAVTPGPSLRVVAQGEGGGPLLKAELLVTTCKPMANSVDGDLANPREGTETRSLAKGSGWIRVNLDSDLHPMGSEEADFQLLDISDMLVESSDRDVQYSNFPDNDIIIENVTAVNGDDYYDKAGDGMVARNDLERAVLTPNHEESAVYFSPGVEREREEKLGDKELELGVGAVLSLLCLSALLFLVNCLPCALRERKRRKDMNVEGVEEEGEEEKEEEKDVAEKNEKITSYPRVISLPETIPAEKEEQPDQSIDH</sequence>
<evidence type="ECO:0000259" key="11">
    <source>
        <dbReference type="Pfam" id="PF23486"/>
    </source>
</evidence>
<feature type="compositionally biased region" description="Basic and acidic residues" evidence="6">
    <location>
        <begin position="1286"/>
        <end position="1299"/>
    </location>
</feature>
<dbReference type="InterPro" id="IPR055424">
    <property type="entry name" value="Ig_TMEM132_6th"/>
</dbReference>
<keyword evidence="5 7" id="KW-0472">Membrane</keyword>
<evidence type="ECO:0000259" key="10">
    <source>
        <dbReference type="Pfam" id="PF23481"/>
    </source>
</evidence>
<evidence type="ECO:0000259" key="12">
    <source>
        <dbReference type="Pfam" id="PF23487"/>
    </source>
</evidence>
<evidence type="ECO:0000256" key="1">
    <source>
        <dbReference type="ARBA" id="ARBA00004479"/>
    </source>
</evidence>
<feature type="compositionally biased region" description="Acidic residues" evidence="6">
    <location>
        <begin position="1250"/>
        <end position="1264"/>
    </location>
</feature>
<dbReference type="InterPro" id="IPR055423">
    <property type="entry name" value="Ig_TMEM132_5th"/>
</dbReference>
<dbReference type="Pfam" id="PF23039">
    <property type="entry name" value="TMEM132_3rd"/>
    <property type="match status" value="1"/>
</dbReference>
<proteinExistence type="inferred from homology"/>
<evidence type="ECO:0000259" key="9">
    <source>
        <dbReference type="Pfam" id="PF23039"/>
    </source>
</evidence>
<evidence type="ECO:0000313" key="14">
    <source>
        <dbReference type="Proteomes" id="UP001356427"/>
    </source>
</evidence>
<dbReference type="Pfam" id="PF23481">
    <property type="entry name" value="Ig_TMEM132_2nd"/>
    <property type="match status" value="1"/>
</dbReference>
<comment type="subcellular location">
    <subcellularLocation>
        <location evidence="1">Membrane</location>
        <topology evidence="1">Single-pass type I membrane protein</topology>
    </subcellularLocation>
</comment>
<evidence type="ECO:0000256" key="6">
    <source>
        <dbReference type="SAM" id="MobiDB-lite"/>
    </source>
</evidence>
<evidence type="ECO:0000313" key="13">
    <source>
        <dbReference type="EMBL" id="KAK6324905.1"/>
    </source>
</evidence>
<dbReference type="InterPro" id="IPR031437">
    <property type="entry name" value="Ig_TMEM132_4th"/>
</dbReference>
<feature type="compositionally biased region" description="Basic residues" evidence="6">
    <location>
        <begin position="491"/>
        <end position="503"/>
    </location>
</feature>
<name>A0AAN8R1G6_9TELE</name>
<evidence type="ECO:0000256" key="5">
    <source>
        <dbReference type="ARBA" id="ARBA00023136"/>
    </source>
</evidence>
<evidence type="ECO:0000259" key="8">
    <source>
        <dbReference type="Pfam" id="PF16070"/>
    </source>
</evidence>
<evidence type="ECO:0000256" key="7">
    <source>
        <dbReference type="SAM" id="Phobius"/>
    </source>
</evidence>
<organism evidence="13 14">
    <name type="scientific">Coregonus suidteri</name>
    <dbReference type="NCBI Taxonomy" id="861788"/>
    <lineage>
        <taxon>Eukaryota</taxon>
        <taxon>Metazoa</taxon>
        <taxon>Chordata</taxon>
        <taxon>Craniata</taxon>
        <taxon>Vertebrata</taxon>
        <taxon>Euteleostomi</taxon>
        <taxon>Actinopterygii</taxon>
        <taxon>Neopterygii</taxon>
        <taxon>Teleostei</taxon>
        <taxon>Protacanthopterygii</taxon>
        <taxon>Salmoniformes</taxon>
        <taxon>Salmonidae</taxon>
        <taxon>Coregoninae</taxon>
        <taxon>Coregonus</taxon>
    </lineage>
</organism>
<comment type="similarity">
    <text evidence="2">Belongs to the TMEM132 family.</text>
</comment>
<feature type="transmembrane region" description="Helical" evidence="7">
    <location>
        <begin position="214"/>
        <end position="237"/>
    </location>
</feature>
<feature type="domain" description="Transmembrane protein family 132 fourth" evidence="8">
    <location>
        <begin position="749"/>
        <end position="845"/>
    </location>
</feature>
<dbReference type="InterPro" id="IPR055422">
    <property type="entry name" value="Ig_TMEM132_2nd"/>
</dbReference>
<evidence type="ECO:0000256" key="3">
    <source>
        <dbReference type="ARBA" id="ARBA00022692"/>
    </source>
</evidence>
<feature type="region of interest" description="Disordered" evidence="6">
    <location>
        <begin position="248"/>
        <end position="338"/>
    </location>
</feature>
<gene>
    <name evidence="13" type="ORF">J4Q44_G00042470</name>
</gene>
<feature type="transmembrane region" description="Helical" evidence="7">
    <location>
        <begin position="1212"/>
        <end position="1237"/>
    </location>
</feature>
<reference evidence="13 14" key="1">
    <citation type="submission" date="2021-04" db="EMBL/GenBank/DDBJ databases">
        <authorList>
            <person name="De Guttry C."/>
            <person name="Zahm M."/>
            <person name="Klopp C."/>
            <person name="Cabau C."/>
            <person name="Louis A."/>
            <person name="Berthelot C."/>
            <person name="Parey E."/>
            <person name="Roest Crollius H."/>
            <person name="Montfort J."/>
            <person name="Robinson-Rechavi M."/>
            <person name="Bucao C."/>
            <person name="Bouchez O."/>
            <person name="Gislard M."/>
            <person name="Lluch J."/>
            <person name="Milhes M."/>
            <person name="Lampietro C."/>
            <person name="Lopez Roques C."/>
            <person name="Donnadieu C."/>
            <person name="Braasch I."/>
            <person name="Desvignes T."/>
            <person name="Postlethwait J."/>
            <person name="Bobe J."/>
            <person name="Wedekind C."/>
            <person name="Guiguen Y."/>
        </authorList>
    </citation>
    <scope>NUCLEOTIDE SEQUENCE [LARGE SCALE GENOMIC DNA]</scope>
    <source>
        <strain evidence="13">Cs_M1</strain>
        <tissue evidence="13">Blood</tissue>
    </source>
</reference>
<dbReference type="Pfam" id="PF23486">
    <property type="entry name" value="Ig_TMEM132_5th"/>
    <property type="match status" value="1"/>
</dbReference>
<feature type="compositionally biased region" description="Low complexity" evidence="6">
    <location>
        <begin position="295"/>
        <end position="327"/>
    </location>
</feature>
<evidence type="ECO:0008006" key="15">
    <source>
        <dbReference type="Google" id="ProtNLM"/>
    </source>
</evidence>
<protein>
    <recommendedName>
        <fullName evidence="15">Transmembrane protein family 132 middle domain-containing protein</fullName>
    </recommendedName>
</protein>
<dbReference type="PANTHER" id="PTHR13388:SF29">
    <property type="entry name" value="TRANSMEMBRANE PROTEIN 132C ISOFORM X1"/>
    <property type="match status" value="1"/>
</dbReference>